<proteinExistence type="predicted"/>
<dbReference type="Proteomes" id="UP000320390">
    <property type="component" value="Chromosome"/>
</dbReference>
<evidence type="ECO:0000256" key="1">
    <source>
        <dbReference type="SAM" id="SignalP"/>
    </source>
</evidence>
<accession>A0A518ETR5</accession>
<keyword evidence="3" id="KW-1185">Reference proteome</keyword>
<dbReference type="AlphaFoldDB" id="A0A518ETR5"/>
<feature type="chain" id="PRO_5021707484" evidence="1">
    <location>
        <begin position="21"/>
        <end position="167"/>
    </location>
</feature>
<dbReference type="EMBL" id="CP036434">
    <property type="protein sequence ID" value="QDV07472.1"/>
    <property type="molecule type" value="Genomic_DNA"/>
</dbReference>
<keyword evidence="1" id="KW-0732">Signal</keyword>
<organism evidence="2 3">
    <name type="scientific">Saltatorellus ferox</name>
    <dbReference type="NCBI Taxonomy" id="2528018"/>
    <lineage>
        <taxon>Bacteria</taxon>
        <taxon>Pseudomonadati</taxon>
        <taxon>Planctomycetota</taxon>
        <taxon>Planctomycetia</taxon>
        <taxon>Planctomycetia incertae sedis</taxon>
        <taxon>Saltatorellus</taxon>
    </lineage>
</organism>
<reference evidence="2 3" key="1">
    <citation type="submission" date="2019-02" db="EMBL/GenBank/DDBJ databases">
        <title>Deep-cultivation of Planctomycetes and their phenomic and genomic characterization uncovers novel biology.</title>
        <authorList>
            <person name="Wiegand S."/>
            <person name="Jogler M."/>
            <person name="Boedeker C."/>
            <person name="Pinto D."/>
            <person name="Vollmers J."/>
            <person name="Rivas-Marin E."/>
            <person name="Kohn T."/>
            <person name="Peeters S.H."/>
            <person name="Heuer A."/>
            <person name="Rast P."/>
            <person name="Oberbeckmann S."/>
            <person name="Bunk B."/>
            <person name="Jeske O."/>
            <person name="Meyerdierks A."/>
            <person name="Storesund J.E."/>
            <person name="Kallscheuer N."/>
            <person name="Luecker S."/>
            <person name="Lage O.M."/>
            <person name="Pohl T."/>
            <person name="Merkel B.J."/>
            <person name="Hornburger P."/>
            <person name="Mueller R.-W."/>
            <person name="Bruemmer F."/>
            <person name="Labrenz M."/>
            <person name="Spormann A.M."/>
            <person name="Op den Camp H."/>
            <person name="Overmann J."/>
            <person name="Amann R."/>
            <person name="Jetten M.S.M."/>
            <person name="Mascher T."/>
            <person name="Medema M.H."/>
            <person name="Devos D.P."/>
            <person name="Kaster A.-K."/>
            <person name="Ovreas L."/>
            <person name="Rohde M."/>
            <person name="Galperin M.Y."/>
            <person name="Jogler C."/>
        </authorList>
    </citation>
    <scope>NUCLEOTIDE SEQUENCE [LARGE SCALE GENOMIC DNA]</scope>
    <source>
        <strain evidence="2 3">Poly30</strain>
    </source>
</reference>
<evidence type="ECO:0000313" key="2">
    <source>
        <dbReference type="EMBL" id="QDV07472.1"/>
    </source>
</evidence>
<sequence length="167" mass="19179" precursor="true">MRGFLILCAFAALAPIPRMASRAEPEPPEFPGWPAAFEGEVLERLPAIEGDETFADRLEGRMARFRAGDSEIVLRWTWRLGMGLHTGRYCYRALGYSISPEHAQLDARGQLWSCFRAERDEERLVVRERVHDEIGQSWPEVSAWFWDACRGRTDGPWWSALVVKRAD</sequence>
<protein>
    <submittedName>
        <fullName evidence="2">Uncharacterized protein</fullName>
    </submittedName>
</protein>
<feature type="signal peptide" evidence="1">
    <location>
        <begin position="1"/>
        <end position="20"/>
    </location>
</feature>
<dbReference type="OrthoDB" id="7597370at2"/>
<evidence type="ECO:0000313" key="3">
    <source>
        <dbReference type="Proteomes" id="UP000320390"/>
    </source>
</evidence>
<gene>
    <name evidence="2" type="ORF">Poly30_29980</name>
</gene>
<dbReference type="RefSeq" id="WP_145198528.1">
    <property type="nucleotide sequence ID" value="NZ_CP036434.1"/>
</dbReference>
<name>A0A518ETR5_9BACT</name>